<accession>A0A388KS08</accession>
<organism evidence="1 2">
    <name type="scientific">Chara braunii</name>
    <name type="common">Braun's stonewort</name>
    <dbReference type="NCBI Taxonomy" id="69332"/>
    <lineage>
        <taxon>Eukaryota</taxon>
        <taxon>Viridiplantae</taxon>
        <taxon>Streptophyta</taxon>
        <taxon>Charophyceae</taxon>
        <taxon>Charales</taxon>
        <taxon>Characeae</taxon>
        <taxon>Chara</taxon>
    </lineage>
</organism>
<name>A0A388KS08_CHABU</name>
<dbReference type="Gramene" id="GBG72827">
    <property type="protein sequence ID" value="GBG72827"/>
    <property type="gene ID" value="CBR_g12394"/>
</dbReference>
<comment type="caution">
    <text evidence="1">The sequence shown here is derived from an EMBL/GenBank/DDBJ whole genome shotgun (WGS) entry which is preliminary data.</text>
</comment>
<dbReference type="EMBL" id="BFEA01000172">
    <property type="protein sequence ID" value="GBG72827.1"/>
    <property type="molecule type" value="Genomic_DNA"/>
</dbReference>
<dbReference type="AlphaFoldDB" id="A0A388KS08"/>
<keyword evidence="2" id="KW-1185">Reference proteome</keyword>
<evidence type="ECO:0000313" key="1">
    <source>
        <dbReference type="EMBL" id="GBG72827.1"/>
    </source>
</evidence>
<evidence type="ECO:0000313" key="2">
    <source>
        <dbReference type="Proteomes" id="UP000265515"/>
    </source>
</evidence>
<sequence length="393" mass="42315">MLTCTCAGFPYPRIGGHVQCRLQELDEVHPLLCNANNVPKLNHPDRGKLLMKEVLDGVKGWANFRGVPPTIGWENVTRCLTATLDTKLKCVEMNTVRELKQQLRGLVLTPLDRNPGETLVLCPKVYYEAMMELFVCSPGYAVLTESEHVLMTGMKADAKDMGLQRFVRWDNKGHFGEAYVMPKHNDLTRATGDGGGWQRAEGGGQRAGYGPRWEAAYSGKRRTAGCSGGQWRRAGYGLRGGREAANATGDGGGEMAAAGKMKALREDGGVGDRDGGREDGSRGRLRFAEMASTTPSSPLLPPISPLLPIFLTAAMSTVAAIFPAAAMSAVTAISPTLLPHPCGSQQSSPSPDFLTPLQEMPLPVVVYQVSHITAEAAHLQAYVSALPSGRDQR</sequence>
<reference evidence="1 2" key="1">
    <citation type="journal article" date="2018" name="Cell">
        <title>The Chara Genome: Secondary Complexity and Implications for Plant Terrestrialization.</title>
        <authorList>
            <person name="Nishiyama T."/>
            <person name="Sakayama H."/>
            <person name="Vries J.D."/>
            <person name="Buschmann H."/>
            <person name="Saint-Marcoux D."/>
            <person name="Ullrich K.K."/>
            <person name="Haas F.B."/>
            <person name="Vanderstraeten L."/>
            <person name="Becker D."/>
            <person name="Lang D."/>
            <person name="Vosolsobe S."/>
            <person name="Rombauts S."/>
            <person name="Wilhelmsson P.K.I."/>
            <person name="Janitza P."/>
            <person name="Kern R."/>
            <person name="Heyl A."/>
            <person name="Rumpler F."/>
            <person name="Villalobos L.I.A.C."/>
            <person name="Clay J.M."/>
            <person name="Skokan R."/>
            <person name="Toyoda A."/>
            <person name="Suzuki Y."/>
            <person name="Kagoshima H."/>
            <person name="Schijlen E."/>
            <person name="Tajeshwar N."/>
            <person name="Catarino B."/>
            <person name="Hetherington A.J."/>
            <person name="Saltykova A."/>
            <person name="Bonnot C."/>
            <person name="Breuninger H."/>
            <person name="Symeonidi A."/>
            <person name="Radhakrishnan G.V."/>
            <person name="Van Nieuwerburgh F."/>
            <person name="Deforce D."/>
            <person name="Chang C."/>
            <person name="Karol K.G."/>
            <person name="Hedrich R."/>
            <person name="Ulvskov P."/>
            <person name="Glockner G."/>
            <person name="Delwiche C.F."/>
            <person name="Petrasek J."/>
            <person name="Van de Peer Y."/>
            <person name="Friml J."/>
            <person name="Beilby M."/>
            <person name="Dolan L."/>
            <person name="Kohara Y."/>
            <person name="Sugano S."/>
            <person name="Fujiyama A."/>
            <person name="Delaux P.-M."/>
            <person name="Quint M."/>
            <person name="TheiBen G."/>
            <person name="Hagemann M."/>
            <person name="Harholt J."/>
            <person name="Dunand C."/>
            <person name="Zachgo S."/>
            <person name="Langdale J."/>
            <person name="Maumus F."/>
            <person name="Straeten D.V.D."/>
            <person name="Gould S.B."/>
            <person name="Rensing S.A."/>
        </authorList>
    </citation>
    <scope>NUCLEOTIDE SEQUENCE [LARGE SCALE GENOMIC DNA]</scope>
    <source>
        <strain evidence="1 2">S276</strain>
    </source>
</reference>
<proteinExistence type="predicted"/>
<protein>
    <submittedName>
        <fullName evidence="1">Uncharacterized protein</fullName>
    </submittedName>
</protein>
<gene>
    <name evidence="1" type="ORF">CBR_g12394</name>
</gene>
<dbReference type="Proteomes" id="UP000265515">
    <property type="component" value="Unassembled WGS sequence"/>
</dbReference>